<dbReference type="PROSITE" id="PS52016">
    <property type="entry name" value="TONB_DEPENDENT_REC_3"/>
    <property type="match status" value="1"/>
</dbReference>
<keyword evidence="2" id="KW-0472">Membrane</keyword>
<evidence type="ECO:0000313" key="6">
    <source>
        <dbReference type="Proteomes" id="UP000780345"/>
    </source>
</evidence>
<gene>
    <name evidence="5" type="ORF">HXM80_08395</name>
</gene>
<evidence type="ECO:0000256" key="1">
    <source>
        <dbReference type="ARBA" id="ARBA00023170"/>
    </source>
</evidence>
<keyword evidence="2" id="KW-0812">Transmembrane</keyword>
<dbReference type="GO" id="GO:0044718">
    <property type="term" value="P:siderophore transmembrane transport"/>
    <property type="evidence" value="ECO:0007669"/>
    <property type="project" value="TreeGrafter"/>
</dbReference>
<proteinExistence type="inferred from homology"/>
<keyword evidence="2" id="KW-1134">Transmembrane beta strand</keyword>
<evidence type="ECO:0000259" key="4">
    <source>
        <dbReference type="Pfam" id="PF07715"/>
    </source>
</evidence>
<dbReference type="AlphaFoldDB" id="A0A930DI45"/>
<dbReference type="Proteomes" id="UP000780345">
    <property type="component" value="Unassembled WGS sequence"/>
</dbReference>
<dbReference type="PANTHER" id="PTHR30069">
    <property type="entry name" value="TONB-DEPENDENT OUTER MEMBRANE RECEPTOR"/>
    <property type="match status" value="1"/>
</dbReference>
<dbReference type="InterPro" id="IPR037066">
    <property type="entry name" value="Plug_dom_sf"/>
</dbReference>
<accession>A0A930DI45</accession>
<feature type="signal peptide" evidence="3">
    <location>
        <begin position="1"/>
        <end position="23"/>
    </location>
</feature>
<dbReference type="Gene3D" id="2.170.130.10">
    <property type="entry name" value="TonB-dependent receptor, plug domain"/>
    <property type="match status" value="1"/>
</dbReference>
<reference evidence="5" key="1">
    <citation type="submission" date="2020-04" db="EMBL/GenBank/DDBJ databases">
        <title>Deep metagenomics examines the oral microbiome during advanced dental caries in children, revealing novel taxa and co-occurrences with host molecules.</title>
        <authorList>
            <person name="Baker J.L."/>
            <person name="Morton J.T."/>
            <person name="Dinis M."/>
            <person name="Alvarez R."/>
            <person name="Tran N.C."/>
            <person name="Knight R."/>
            <person name="Edlund A."/>
        </authorList>
    </citation>
    <scope>NUCLEOTIDE SEQUENCE</scope>
    <source>
        <strain evidence="5">JCVI_32_bin.62</strain>
    </source>
</reference>
<comment type="similarity">
    <text evidence="2">Belongs to the TonB-dependent receptor family.</text>
</comment>
<dbReference type="SUPFAM" id="SSF56935">
    <property type="entry name" value="Porins"/>
    <property type="match status" value="1"/>
</dbReference>
<keyword evidence="2" id="KW-0998">Cell outer membrane</keyword>
<comment type="caution">
    <text evidence="5">The sequence shown here is derived from an EMBL/GenBank/DDBJ whole genome shotgun (WGS) entry which is preliminary data.</text>
</comment>
<dbReference type="GO" id="GO:0015344">
    <property type="term" value="F:siderophore uptake transmembrane transporter activity"/>
    <property type="evidence" value="ECO:0007669"/>
    <property type="project" value="TreeGrafter"/>
</dbReference>
<keyword evidence="2" id="KW-0813">Transport</keyword>
<feature type="chain" id="PRO_5037341867" evidence="3">
    <location>
        <begin position="24"/>
        <end position="120"/>
    </location>
</feature>
<keyword evidence="1 5" id="KW-0675">Receptor</keyword>
<dbReference type="Pfam" id="PF07715">
    <property type="entry name" value="Plug"/>
    <property type="match status" value="1"/>
</dbReference>
<organism evidence="5 6">
    <name type="scientific">Neisseria sicca</name>
    <dbReference type="NCBI Taxonomy" id="490"/>
    <lineage>
        <taxon>Bacteria</taxon>
        <taxon>Pseudomonadati</taxon>
        <taxon>Pseudomonadota</taxon>
        <taxon>Betaproteobacteria</taxon>
        <taxon>Neisseriales</taxon>
        <taxon>Neisseriaceae</taxon>
        <taxon>Neisseria</taxon>
    </lineage>
</organism>
<dbReference type="InterPro" id="IPR039426">
    <property type="entry name" value="TonB-dep_rcpt-like"/>
</dbReference>
<sequence>MNPNFKLNLLTLSLLAITSIAHAEDEVSTQELDEIQVKGKYIAKEKKVFTEGQAKSSRERVYQSSENIDAIVRSMPGVFTQQDKGSGVLAVNIRGDSGLGRVNTMVDGVTQTFYSTSADA</sequence>
<evidence type="ECO:0000256" key="3">
    <source>
        <dbReference type="SAM" id="SignalP"/>
    </source>
</evidence>
<dbReference type="EMBL" id="JABZQQ010000073">
    <property type="protein sequence ID" value="MBF1265674.1"/>
    <property type="molecule type" value="Genomic_DNA"/>
</dbReference>
<feature type="non-terminal residue" evidence="5">
    <location>
        <position position="120"/>
    </location>
</feature>
<dbReference type="GO" id="GO:0009279">
    <property type="term" value="C:cell outer membrane"/>
    <property type="evidence" value="ECO:0007669"/>
    <property type="project" value="UniProtKB-SubCell"/>
</dbReference>
<keyword evidence="3" id="KW-0732">Signal</keyword>
<protein>
    <submittedName>
        <fullName evidence="5">TonB-dependent receptor plug domain-containing protein</fullName>
    </submittedName>
</protein>
<name>A0A930DI45_NEISI</name>
<evidence type="ECO:0000313" key="5">
    <source>
        <dbReference type="EMBL" id="MBF1265674.1"/>
    </source>
</evidence>
<dbReference type="InterPro" id="IPR012910">
    <property type="entry name" value="Plug_dom"/>
</dbReference>
<dbReference type="PANTHER" id="PTHR30069:SF50">
    <property type="entry name" value="TONB-DEPENDENT RECEPTOR HI_1217-RELATED"/>
    <property type="match status" value="1"/>
</dbReference>
<comment type="subcellular location">
    <subcellularLocation>
        <location evidence="2">Cell outer membrane</location>
        <topology evidence="2">Multi-pass membrane protein</topology>
    </subcellularLocation>
</comment>
<evidence type="ECO:0000256" key="2">
    <source>
        <dbReference type="PROSITE-ProRule" id="PRU01360"/>
    </source>
</evidence>
<feature type="domain" description="TonB-dependent receptor plug" evidence="4">
    <location>
        <begin position="63"/>
        <end position="113"/>
    </location>
</feature>